<evidence type="ECO:0000256" key="6">
    <source>
        <dbReference type="ARBA" id="ARBA00022825"/>
    </source>
</evidence>
<dbReference type="GO" id="GO:0070012">
    <property type="term" value="F:oligopeptidase activity"/>
    <property type="evidence" value="ECO:0007669"/>
    <property type="project" value="TreeGrafter"/>
</dbReference>
<dbReference type="Pfam" id="PF00326">
    <property type="entry name" value="Peptidase_S9"/>
    <property type="match status" value="1"/>
</dbReference>
<evidence type="ECO:0000256" key="3">
    <source>
        <dbReference type="ARBA" id="ARBA00011245"/>
    </source>
</evidence>
<gene>
    <name evidence="10" type="ORF">EUX98_g9591</name>
</gene>
<comment type="caution">
    <text evidence="10">The sequence shown here is derived from an EMBL/GenBank/DDBJ whole genome shotgun (WGS) entry which is preliminary data.</text>
</comment>
<dbReference type="Pfam" id="PF02897">
    <property type="entry name" value="Peptidase_S9_N"/>
    <property type="match status" value="1"/>
</dbReference>
<organism evidence="10 11">
    <name type="scientific">Antrodiella citrinella</name>
    <dbReference type="NCBI Taxonomy" id="2447956"/>
    <lineage>
        <taxon>Eukaryota</taxon>
        <taxon>Fungi</taxon>
        <taxon>Dikarya</taxon>
        <taxon>Basidiomycota</taxon>
        <taxon>Agaricomycotina</taxon>
        <taxon>Agaricomycetes</taxon>
        <taxon>Polyporales</taxon>
        <taxon>Steccherinaceae</taxon>
        <taxon>Antrodiella</taxon>
    </lineage>
</organism>
<sequence length="236" mass="25927">MLYYHRVGTLQAEDVLAFKDESNPSWVYSAEVTPVDGKYVIVTIAKDTSWVKDEIYLYDLTGKRITRLAPDLEPSPNTTSKYHLPMARVYRSTTVKGLDLDQFEASQVWYESADGTKVPMFVVKQKSTLFDGTAPAVQYGYGGFSISVPPFFSASVLTFLQMCGAILAVPSIRGGGEFGEDWHQAAIRAKKVNSFNDFIAATQFLVENKYAAPGKVTLHGGSNGGSCILAVPQNWS</sequence>
<comment type="similarity">
    <text evidence="2 7">Belongs to the peptidase S9A family.</text>
</comment>
<dbReference type="AlphaFoldDB" id="A0A4S4LQL1"/>
<keyword evidence="6 7" id="KW-0720">Serine protease</keyword>
<dbReference type="InterPro" id="IPR051167">
    <property type="entry name" value="Prolyl_oligopep/macrocyclase"/>
</dbReference>
<dbReference type="Gene3D" id="3.40.50.1820">
    <property type="entry name" value="alpha/beta hydrolase"/>
    <property type="match status" value="1"/>
</dbReference>
<evidence type="ECO:0000256" key="7">
    <source>
        <dbReference type="RuleBase" id="RU368024"/>
    </source>
</evidence>
<dbReference type="Gene3D" id="2.130.10.120">
    <property type="entry name" value="Prolyl oligopeptidase, N-terminal domain"/>
    <property type="match status" value="1"/>
</dbReference>
<comment type="catalytic activity">
    <reaction evidence="1">
        <text>Hydrolysis of Pro-|-Xaa &gt;&gt; Ala-|-Xaa in oligopeptides.</text>
        <dbReference type="EC" id="3.4.21.26"/>
    </reaction>
</comment>
<keyword evidence="5 7" id="KW-0378">Hydrolase</keyword>
<evidence type="ECO:0000256" key="2">
    <source>
        <dbReference type="ARBA" id="ARBA00005228"/>
    </source>
</evidence>
<dbReference type="PRINTS" id="PR00862">
    <property type="entry name" value="PROLIGOPTASE"/>
</dbReference>
<dbReference type="PANTHER" id="PTHR42881">
    <property type="entry name" value="PROLYL ENDOPEPTIDASE"/>
    <property type="match status" value="1"/>
</dbReference>
<dbReference type="InterPro" id="IPR023302">
    <property type="entry name" value="Pept_S9A_N"/>
</dbReference>
<dbReference type="InterPro" id="IPR029058">
    <property type="entry name" value="AB_hydrolase_fold"/>
</dbReference>
<feature type="domain" description="Peptidase S9A N-terminal" evidence="9">
    <location>
        <begin position="2"/>
        <end position="64"/>
    </location>
</feature>
<evidence type="ECO:0000313" key="11">
    <source>
        <dbReference type="Proteomes" id="UP000308730"/>
    </source>
</evidence>
<evidence type="ECO:0000313" key="10">
    <source>
        <dbReference type="EMBL" id="THH14599.1"/>
    </source>
</evidence>
<dbReference type="EC" id="3.4.21.-" evidence="7"/>
<evidence type="ECO:0000259" key="8">
    <source>
        <dbReference type="Pfam" id="PF00326"/>
    </source>
</evidence>
<proteinExistence type="inferred from homology"/>
<evidence type="ECO:0000256" key="4">
    <source>
        <dbReference type="ARBA" id="ARBA00022670"/>
    </source>
</evidence>
<accession>A0A4S4LQL1</accession>
<name>A0A4S4LQL1_9APHY</name>
<dbReference type="GO" id="GO:0004252">
    <property type="term" value="F:serine-type endopeptidase activity"/>
    <property type="evidence" value="ECO:0007669"/>
    <property type="project" value="UniProtKB-UniRule"/>
</dbReference>
<dbReference type="GO" id="GO:0006508">
    <property type="term" value="P:proteolysis"/>
    <property type="evidence" value="ECO:0007669"/>
    <property type="project" value="UniProtKB-KW"/>
</dbReference>
<dbReference type="InterPro" id="IPR002470">
    <property type="entry name" value="Peptidase_S9A"/>
</dbReference>
<dbReference type="GO" id="GO:0005829">
    <property type="term" value="C:cytosol"/>
    <property type="evidence" value="ECO:0007669"/>
    <property type="project" value="TreeGrafter"/>
</dbReference>
<reference evidence="10 11" key="1">
    <citation type="submission" date="2019-02" db="EMBL/GenBank/DDBJ databases">
        <title>Genome sequencing of the rare red list fungi Antrodiella citrinella (Flaviporus citrinellus).</title>
        <authorList>
            <person name="Buettner E."/>
            <person name="Kellner H."/>
        </authorList>
    </citation>
    <scope>NUCLEOTIDE SEQUENCE [LARGE SCALE GENOMIC DNA]</scope>
    <source>
        <strain evidence="10 11">DSM 108506</strain>
    </source>
</reference>
<evidence type="ECO:0000259" key="9">
    <source>
        <dbReference type="Pfam" id="PF02897"/>
    </source>
</evidence>
<dbReference type="SUPFAM" id="SSF50993">
    <property type="entry name" value="Peptidase/esterase 'gauge' domain"/>
    <property type="match status" value="1"/>
</dbReference>
<evidence type="ECO:0000256" key="1">
    <source>
        <dbReference type="ARBA" id="ARBA00001070"/>
    </source>
</evidence>
<dbReference type="PANTHER" id="PTHR42881:SF2">
    <property type="entry name" value="PROLYL ENDOPEPTIDASE"/>
    <property type="match status" value="1"/>
</dbReference>
<dbReference type="EMBL" id="SGPM01000917">
    <property type="protein sequence ID" value="THH14599.1"/>
    <property type="molecule type" value="Genomic_DNA"/>
</dbReference>
<dbReference type="OrthoDB" id="3266471at2759"/>
<protein>
    <recommendedName>
        <fullName evidence="7">Prolyl endopeptidase</fullName>
        <ecNumber evidence="7">3.4.21.-</ecNumber>
    </recommendedName>
</protein>
<comment type="subunit">
    <text evidence="3">Monomer.</text>
</comment>
<feature type="domain" description="Peptidase S9 prolyl oligopeptidase catalytic" evidence="8">
    <location>
        <begin position="153"/>
        <end position="231"/>
    </location>
</feature>
<evidence type="ECO:0000256" key="5">
    <source>
        <dbReference type="ARBA" id="ARBA00022801"/>
    </source>
</evidence>
<keyword evidence="4 7" id="KW-0645">Protease</keyword>
<dbReference type="Proteomes" id="UP000308730">
    <property type="component" value="Unassembled WGS sequence"/>
</dbReference>
<keyword evidence="11" id="KW-1185">Reference proteome</keyword>
<dbReference type="SUPFAM" id="SSF53474">
    <property type="entry name" value="alpha/beta-Hydrolases"/>
    <property type="match status" value="1"/>
</dbReference>
<dbReference type="InterPro" id="IPR001375">
    <property type="entry name" value="Peptidase_S9_cat"/>
</dbReference>